<keyword evidence="6" id="KW-0564">Palmitate</keyword>
<organism evidence="10 11">
    <name type="scientific">Ectobacillus ponti</name>
    <dbReference type="NCBI Taxonomy" id="2961894"/>
    <lineage>
        <taxon>Bacteria</taxon>
        <taxon>Bacillati</taxon>
        <taxon>Bacillota</taxon>
        <taxon>Bacilli</taxon>
        <taxon>Bacillales</taxon>
        <taxon>Bacillaceae</taxon>
        <taxon>Ectobacillus</taxon>
    </lineage>
</organism>
<accession>A0AA41X5J9</accession>
<dbReference type="InterPro" id="IPR008844">
    <property type="entry name" value="Spore_GerAC-like"/>
</dbReference>
<evidence type="ECO:0000256" key="6">
    <source>
        <dbReference type="ARBA" id="ARBA00023139"/>
    </source>
</evidence>
<dbReference type="GO" id="GO:0009847">
    <property type="term" value="P:spore germination"/>
    <property type="evidence" value="ECO:0007669"/>
    <property type="project" value="InterPro"/>
</dbReference>
<evidence type="ECO:0000259" key="8">
    <source>
        <dbReference type="Pfam" id="PF05504"/>
    </source>
</evidence>
<name>A0AA41X5J9_9BACI</name>
<dbReference type="AlphaFoldDB" id="A0AA41X5J9"/>
<evidence type="ECO:0000313" key="11">
    <source>
        <dbReference type="Proteomes" id="UP001156102"/>
    </source>
</evidence>
<dbReference type="InterPro" id="IPR046953">
    <property type="entry name" value="Spore_GerAC-like_C"/>
</dbReference>
<evidence type="ECO:0000256" key="2">
    <source>
        <dbReference type="ARBA" id="ARBA00007886"/>
    </source>
</evidence>
<evidence type="ECO:0000256" key="1">
    <source>
        <dbReference type="ARBA" id="ARBA00004635"/>
    </source>
</evidence>
<comment type="subcellular location">
    <subcellularLocation>
        <location evidence="1">Membrane</location>
        <topology evidence="1">Lipid-anchor</topology>
    </subcellularLocation>
</comment>
<dbReference type="Pfam" id="PF25198">
    <property type="entry name" value="Spore_GerAC_N"/>
    <property type="match status" value="1"/>
</dbReference>
<proteinExistence type="inferred from homology"/>
<evidence type="ECO:0000313" key="10">
    <source>
        <dbReference type="EMBL" id="MCP8967250.1"/>
    </source>
</evidence>
<evidence type="ECO:0000256" key="4">
    <source>
        <dbReference type="ARBA" id="ARBA00022729"/>
    </source>
</evidence>
<dbReference type="InterPro" id="IPR057336">
    <property type="entry name" value="GerAC_N"/>
</dbReference>
<keyword evidence="3" id="KW-0309">Germination</keyword>
<dbReference type="EMBL" id="JANCLT010000001">
    <property type="protein sequence ID" value="MCP8967250.1"/>
    <property type="molecule type" value="Genomic_DNA"/>
</dbReference>
<reference evidence="10" key="1">
    <citation type="submission" date="2022-07" db="EMBL/GenBank/DDBJ databases">
        <authorList>
            <person name="Li W.-J."/>
            <person name="Deng Q.-Q."/>
        </authorList>
    </citation>
    <scope>NUCLEOTIDE SEQUENCE</scope>
    <source>
        <strain evidence="10">SYSU M60031</strain>
    </source>
</reference>
<gene>
    <name evidence="10" type="ORF">NK662_01685</name>
</gene>
<dbReference type="Gene3D" id="3.30.300.210">
    <property type="entry name" value="Nutrient germinant receptor protein C, domain 3"/>
    <property type="match status" value="1"/>
</dbReference>
<dbReference type="PANTHER" id="PTHR35789:SF1">
    <property type="entry name" value="SPORE GERMINATION PROTEIN B3"/>
    <property type="match status" value="1"/>
</dbReference>
<keyword evidence="11" id="KW-1185">Reference proteome</keyword>
<dbReference type="Pfam" id="PF05504">
    <property type="entry name" value="Spore_GerAC"/>
    <property type="match status" value="1"/>
</dbReference>
<feature type="domain" description="Spore germination protein N-terminal" evidence="9">
    <location>
        <begin position="21"/>
        <end position="190"/>
    </location>
</feature>
<dbReference type="Proteomes" id="UP001156102">
    <property type="component" value="Unassembled WGS sequence"/>
</dbReference>
<comment type="similarity">
    <text evidence="2">Belongs to the GerABKC lipoprotein family.</text>
</comment>
<dbReference type="PROSITE" id="PS51257">
    <property type="entry name" value="PROKAR_LIPOPROTEIN"/>
    <property type="match status" value="1"/>
</dbReference>
<dbReference type="RefSeq" id="WP_254756708.1">
    <property type="nucleotide sequence ID" value="NZ_JANCLT010000001.1"/>
</dbReference>
<evidence type="ECO:0000256" key="5">
    <source>
        <dbReference type="ARBA" id="ARBA00023136"/>
    </source>
</evidence>
<dbReference type="GO" id="GO:0016020">
    <property type="term" value="C:membrane"/>
    <property type="evidence" value="ECO:0007669"/>
    <property type="project" value="UniProtKB-SubCell"/>
</dbReference>
<comment type="caution">
    <text evidence="10">The sequence shown here is derived from an EMBL/GenBank/DDBJ whole genome shotgun (WGS) entry which is preliminary data.</text>
</comment>
<evidence type="ECO:0000259" key="9">
    <source>
        <dbReference type="Pfam" id="PF25198"/>
    </source>
</evidence>
<keyword evidence="7" id="KW-0449">Lipoprotein</keyword>
<keyword evidence="5" id="KW-0472">Membrane</keyword>
<feature type="domain" description="Spore germination GerAC-like C-terminal" evidence="8">
    <location>
        <begin position="201"/>
        <end position="360"/>
    </location>
</feature>
<sequence>MKRKWLLLCFLLFLFAGCSLKDLDKRFFVVSMGIDALEEGTKKYRVSLKLAIPSPKIVPGKENFQIITEDANSIAEAVRNAKSKVDKELDFAHAKVFVLDEDIPKADMLDIIDWFTRRRDIQEISWLTIGRPSAYDVLKVKPKSERLPSNALFLTFGREGTESPYIITTYLFDFYRRLHEKGLDPYMPVTEARKGYFLIDKVALFDKKGIKLVLNRHDTRILNELMTSFEKFSIKVKDGGLLYYINIENLKITYDLQDRKNGSGLDIMITANLTGIVEEAQKNISPDAIPHLEKLAAKEMDGRLSKVLKQLQQQELDPIGFGERYLASHYNKDEDWKKWKELYPKAVFRIQTQVKLESSGTIK</sequence>
<protein>
    <submittedName>
        <fullName evidence="10">Ger(X)C family spore germination protein</fullName>
    </submittedName>
</protein>
<dbReference type="NCBIfam" id="TIGR02887">
    <property type="entry name" value="spore_ger_x_C"/>
    <property type="match status" value="1"/>
</dbReference>
<evidence type="ECO:0000256" key="7">
    <source>
        <dbReference type="ARBA" id="ARBA00023288"/>
    </source>
</evidence>
<evidence type="ECO:0000256" key="3">
    <source>
        <dbReference type="ARBA" id="ARBA00022544"/>
    </source>
</evidence>
<dbReference type="InterPro" id="IPR038501">
    <property type="entry name" value="Spore_GerAC_C_sf"/>
</dbReference>
<dbReference type="PANTHER" id="PTHR35789">
    <property type="entry name" value="SPORE GERMINATION PROTEIN B3"/>
    <property type="match status" value="1"/>
</dbReference>
<keyword evidence="4" id="KW-0732">Signal</keyword>